<organism evidence="1 2">
    <name type="scientific">Aspergillus steynii IBT 23096</name>
    <dbReference type="NCBI Taxonomy" id="1392250"/>
    <lineage>
        <taxon>Eukaryota</taxon>
        <taxon>Fungi</taxon>
        <taxon>Dikarya</taxon>
        <taxon>Ascomycota</taxon>
        <taxon>Pezizomycotina</taxon>
        <taxon>Eurotiomycetes</taxon>
        <taxon>Eurotiomycetidae</taxon>
        <taxon>Eurotiales</taxon>
        <taxon>Aspergillaceae</taxon>
        <taxon>Aspergillus</taxon>
        <taxon>Aspergillus subgen. Circumdati</taxon>
    </lineage>
</organism>
<gene>
    <name evidence="1" type="ORF">P170DRAFT_431316</name>
</gene>
<dbReference type="Proteomes" id="UP000234275">
    <property type="component" value="Unassembled WGS sequence"/>
</dbReference>
<dbReference type="AlphaFoldDB" id="A0A2I2FRX4"/>
<reference evidence="1 2" key="1">
    <citation type="submission" date="2016-12" db="EMBL/GenBank/DDBJ databases">
        <title>The genomes of Aspergillus section Nigri reveals drivers in fungal speciation.</title>
        <authorList>
            <consortium name="DOE Joint Genome Institute"/>
            <person name="Vesth T.C."/>
            <person name="Nybo J."/>
            <person name="Theobald S."/>
            <person name="Brandl J."/>
            <person name="Frisvad J.C."/>
            <person name="Nielsen K.F."/>
            <person name="Lyhne E.K."/>
            <person name="Kogle M.E."/>
            <person name="Kuo A."/>
            <person name="Riley R."/>
            <person name="Clum A."/>
            <person name="Nolan M."/>
            <person name="Lipzen A."/>
            <person name="Salamov A."/>
            <person name="Henrissat B."/>
            <person name="Wiebenga A."/>
            <person name="De Vries R.P."/>
            <person name="Grigoriev I.V."/>
            <person name="Mortensen U.H."/>
            <person name="Andersen M.R."/>
            <person name="Baker S.E."/>
        </authorList>
    </citation>
    <scope>NUCLEOTIDE SEQUENCE [LARGE SCALE GENOMIC DNA]</scope>
    <source>
        <strain evidence="1 2">IBT 23096</strain>
    </source>
</reference>
<sequence>MPEDQSFHLNPQVWDVSRRRLPEKEETGGLTKAQMRARENWVVRLKFTQDETADEKVGTGFFLNIPKAKWYIILTAGHNLIDQSGNPSKSLIIQRHNHEPMKPLDPPPFVCPSYRRGGNPDDDYGVILIPRRFQESKDPRKAPESLDADLGFGFALNLGHENLRKKKLELAGYFPREKEDGKAQKTDELEPLDISSGECLAARPGHLEYKIETAQGLSGSPVFMPYNGHEAVVAIHNNGPARPGKGSTGARLNATVLKQIFEWADLSQRRKTLRVAPEKPEKNKEPDPLYLHFTPGEEAAWVHWSEEDLNTRFDVFPAYAPTPRVAASMLHVFQLVPPPDWPESRQGRQWVLWNAMENDVVLTDTLQRFCFVELKQSKKGKMFSVVVKLNDAGREQRLSCLVMNGDDFDEEVDLNISGITFEKYTSGKPVKYNTFDWYDLPA</sequence>
<comment type="caution">
    <text evidence="1">The sequence shown here is derived from an EMBL/GenBank/DDBJ whole genome shotgun (WGS) entry which is preliminary data.</text>
</comment>
<dbReference type="GeneID" id="36555723"/>
<dbReference type="EMBL" id="MSFO01000011">
    <property type="protein sequence ID" value="PLB43371.1"/>
    <property type="molecule type" value="Genomic_DNA"/>
</dbReference>
<accession>A0A2I2FRX4</accession>
<dbReference type="SUPFAM" id="SSF50494">
    <property type="entry name" value="Trypsin-like serine proteases"/>
    <property type="match status" value="1"/>
</dbReference>
<evidence type="ECO:0000313" key="1">
    <source>
        <dbReference type="EMBL" id="PLB43371.1"/>
    </source>
</evidence>
<name>A0A2I2FRX4_9EURO</name>
<keyword evidence="2" id="KW-1185">Reference proteome</keyword>
<evidence type="ECO:0000313" key="2">
    <source>
        <dbReference type="Proteomes" id="UP000234275"/>
    </source>
</evidence>
<protein>
    <recommendedName>
        <fullName evidence="3">Serine protease</fullName>
    </recommendedName>
</protein>
<dbReference type="OrthoDB" id="5367135at2759"/>
<dbReference type="InterPro" id="IPR043504">
    <property type="entry name" value="Peptidase_S1_PA_chymotrypsin"/>
</dbReference>
<dbReference type="VEuPathDB" id="FungiDB:P170DRAFT_431316"/>
<dbReference type="STRING" id="1392250.A0A2I2FRX4"/>
<proteinExistence type="predicted"/>
<dbReference type="RefSeq" id="XP_024698673.1">
    <property type="nucleotide sequence ID" value="XM_024848024.1"/>
</dbReference>
<dbReference type="InterPro" id="IPR009003">
    <property type="entry name" value="Peptidase_S1_PA"/>
</dbReference>
<evidence type="ECO:0008006" key="3">
    <source>
        <dbReference type="Google" id="ProtNLM"/>
    </source>
</evidence>
<dbReference type="Gene3D" id="2.40.10.10">
    <property type="entry name" value="Trypsin-like serine proteases"/>
    <property type="match status" value="2"/>
</dbReference>